<organism evidence="2 3">
    <name type="scientific">Tangfeifania diversioriginum</name>
    <dbReference type="NCBI Taxonomy" id="1168035"/>
    <lineage>
        <taxon>Bacteria</taxon>
        <taxon>Pseudomonadati</taxon>
        <taxon>Bacteroidota</taxon>
        <taxon>Bacteroidia</taxon>
        <taxon>Marinilabiliales</taxon>
        <taxon>Prolixibacteraceae</taxon>
        <taxon>Tangfeifania</taxon>
    </lineage>
</organism>
<sequence length="233" mass="27249">MPNKVVHFKSIGPVTFYRNRRSKKLKISVKPDKSVLVSFPFFVSEKEVLSFLEQSEAWIRKQQEKAGAKQVSFTEGFFMKTKKHSVFLKKGPVTGKVDVQNDDVIIFIQDFQSENARMAVEQILTQVYRVEAHLLLPPRLKELAQKHGFSYNNVTIRNNKRNWGSCSSRNNISLNLQMMKLPDELIDYILLHELVHTEIKNHSEKFWEKLDQATECRARELARQVKKYSTYTL</sequence>
<dbReference type="PANTHER" id="PTHR30399:SF1">
    <property type="entry name" value="UTP PYROPHOSPHATASE"/>
    <property type="match status" value="1"/>
</dbReference>
<gene>
    <name evidence="2" type="ORF">SAMN05444280_1238</name>
</gene>
<dbReference type="InterPro" id="IPR053136">
    <property type="entry name" value="UTP_pyrophosphatase-like"/>
</dbReference>
<name>A0A1M6KDT8_9BACT</name>
<evidence type="ECO:0000313" key="3">
    <source>
        <dbReference type="Proteomes" id="UP000184050"/>
    </source>
</evidence>
<evidence type="ECO:0000259" key="1">
    <source>
        <dbReference type="Pfam" id="PF01863"/>
    </source>
</evidence>
<reference evidence="2 3" key="1">
    <citation type="submission" date="2016-11" db="EMBL/GenBank/DDBJ databases">
        <authorList>
            <person name="Jaros S."/>
            <person name="Januszkiewicz K."/>
            <person name="Wedrychowicz H."/>
        </authorList>
    </citation>
    <scope>NUCLEOTIDE SEQUENCE [LARGE SCALE GENOMIC DNA]</scope>
    <source>
        <strain evidence="2 3">DSM 27063</strain>
    </source>
</reference>
<dbReference type="RefSeq" id="WP_073170740.1">
    <property type="nucleotide sequence ID" value="NZ_FQZE01000023.1"/>
</dbReference>
<dbReference type="AlphaFoldDB" id="A0A1M6KDT8"/>
<dbReference type="STRING" id="1168035.SAMN05444280_1238"/>
<dbReference type="OrthoDB" id="9811177at2"/>
<dbReference type="EMBL" id="FQZE01000023">
    <property type="protein sequence ID" value="SHJ57110.1"/>
    <property type="molecule type" value="Genomic_DNA"/>
</dbReference>
<feature type="domain" description="YgjP-like metallopeptidase" evidence="1">
    <location>
        <begin position="23"/>
        <end position="215"/>
    </location>
</feature>
<proteinExistence type="predicted"/>
<dbReference type="Gene3D" id="3.30.2010.10">
    <property type="entry name" value="Metalloproteases ('zincins'), catalytic domain"/>
    <property type="match status" value="1"/>
</dbReference>
<protein>
    <recommendedName>
        <fullName evidence="1">YgjP-like metallopeptidase domain-containing protein</fullName>
    </recommendedName>
</protein>
<keyword evidence="3" id="KW-1185">Reference proteome</keyword>
<accession>A0A1M6KDT8</accession>
<dbReference type="InterPro" id="IPR002725">
    <property type="entry name" value="YgjP-like_metallopeptidase"/>
</dbReference>
<dbReference type="Proteomes" id="UP000184050">
    <property type="component" value="Unassembled WGS sequence"/>
</dbReference>
<dbReference type="Pfam" id="PF01863">
    <property type="entry name" value="YgjP-like"/>
    <property type="match status" value="1"/>
</dbReference>
<dbReference type="CDD" id="cd07344">
    <property type="entry name" value="M48_yhfN_like"/>
    <property type="match status" value="1"/>
</dbReference>
<evidence type="ECO:0000313" key="2">
    <source>
        <dbReference type="EMBL" id="SHJ57110.1"/>
    </source>
</evidence>
<dbReference type="PANTHER" id="PTHR30399">
    <property type="entry name" value="UNCHARACTERIZED PROTEIN YGJP"/>
    <property type="match status" value="1"/>
</dbReference>